<sequence length="134" mass="14468">MQLLLATLKKRNYLLLTLVLTLAFASLYTFLDLRQGGTRNNMLNTHTVTPQYLGAHFGPLYIYSALGLSLVSAFLTALLIAFSIDHYRMRSGLFSTTACSTAATVFLGIATFGCPSCILPIAGTLGLIFTAPVQ</sequence>
<keyword evidence="3" id="KW-1185">Reference proteome</keyword>
<comment type="caution">
    <text evidence="2">The sequence shown here is derived from an EMBL/GenBank/DDBJ whole genome shotgun (WGS) entry which is preliminary data.</text>
</comment>
<evidence type="ECO:0000313" key="2">
    <source>
        <dbReference type="EMBL" id="EFH84141.1"/>
    </source>
</evidence>
<feature type="transmembrane region" description="Helical" evidence="1">
    <location>
        <begin position="60"/>
        <end position="84"/>
    </location>
</feature>
<dbReference type="EMBL" id="ADVG01000003">
    <property type="protein sequence ID" value="EFH84141.1"/>
    <property type="molecule type" value="Genomic_DNA"/>
</dbReference>
<dbReference type="OrthoDB" id="9864426at2"/>
<feature type="transmembrane region" description="Helical" evidence="1">
    <location>
        <begin position="12"/>
        <end position="31"/>
    </location>
</feature>
<dbReference type="InParanoid" id="D6TV41"/>
<dbReference type="RefSeq" id="WP_007915413.1">
    <property type="nucleotide sequence ID" value="NZ_ADVG01000003.1"/>
</dbReference>
<evidence type="ECO:0000313" key="3">
    <source>
        <dbReference type="Proteomes" id="UP000004508"/>
    </source>
</evidence>
<protein>
    <submittedName>
        <fullName evidence="2">Uncharacterized protein</fullName>
    </submittedName>
</protein>
<keyword evidence="1" id="KW-1133">Transmembrane helix</keyword>
<dbReference type="Proteomes" id="UP000004508">
    <property type="component" value="Unassembled WGS sequence"/>
</dbReference>
<reference evidence="2 3" key="1">
    <citation type="journal article" date="2011" name="Stand. Genomic Sci.">
        <title>Non-contiguous finished genome sequence and contextual data of the filamentous soil bacterium Ktedonobacter racemifer type strain (SOSP1-21).</title>
        <authorList>
            <person name="Chang Y.J."/>
            <person name="Land M."/>
            <person name="Hauser L."/>
            <person name="Chertkov O."/>
            <person name="Del Rio T.G."/>
            <person name="Nolan M."/>
            <person name="Copeland A."/>
            <person name="Tice H."/>
            <person name="Cheng J.F."/>
            <person name="Lucas S."/>
            <person name="Han C."/>
            <person name="Goodwin L."/>
            <person name="Pitluck S."/>
            <person name="Ivanova N."/>
            <person name="Ovchinikova G."/>
            <person name="Pati A."/>
            <person name="Chen A."/>
            <person name="Palaniappan K."/>
            <person name="Mavromatis K."/>
            <person name="Liolios K."/>
            <person name="Brettin T."/>
            <person name="Fiebig A."/>
            <person name="Rohde M."/>
            <person name="Abt B."/>
            <person name="Goker M."/>
            <person name="Detter J.C."/>
            <person name="Woyke T."/>
            <person name="Bristow J."/>
            <person name="Eisen J.A."/>
            <person name="Markowitz V."/>
            <person name="Hugenholtz P."/>
            <person name="Kyrpides N.C."/>
            <person name="Klenk H.P."/>
            <person name="Lapidus A."/>
        </authorList>
    </citation>
    <scope>NUCLEOTIDE SEQUENCE [LARGE SCALE GENOMIC DNA]</scope>
    <source>
        <strain evidence="3">DSM 44963</strain>
    </source>
</reference>
<feature type="transmembrane region" description="Helical" evidence="1">
    <location>
        <begin position="105"/>
        <end position="129"/>
    </location>
</feature>
<dbReference type="AlphaFoldDB" id="D6TV41"/>
<organism evidence="2 3">
    <name type="scientific">Ktedonobacter racemifer DSM 44963</name>
    <dbReference type="NCBI Taxonomy" id="485913"/>
    <lineage>
        <taxon>Bacteria</taxon>
        <taxon>Bacillati</taxon>
        <taxon>Chloroflexota</taxon>
        <taxon>Ktedonobacteria</taxon>
        <taxon>Ktedonobacterales</taxon>
        <taxon>Ktedonobacteraceae</taxon>
        <taxon>Ktedonobacter</taxon>
    </lineage>
</organism>
<evidence type="ECO:0000256" key="1">
    <source>
        <dbReference type="SAM" id="Phobius"/>
    </source>
</evidence>
<keyword evidence="1" id="KW-0472">Membrane</keyword>
<name>D6TV41_KTERA</name>
<accession>D6TV41</accession>
<proteinExistence type="predicted"/>
<keyword evidence="1" id="KW-0812">Transmembrane</keyword>
<gene>
    <name evidence="2" type="ORF">Krac_5161</name>
</gene>